<feature type="transmembrane region" description="Helical" evidence="1">
    <location>
        <begin position="29"/>
        <end position="50"/>
    </location>
</feature>
<proteinExistence type="predicted"/>
<dbReference type="EMBL" id="JAXAVX010000010">
    <property type="protein sequence ID" value="MDX8153042.1"/>
    <property type="molecule type" value="Genomic_DNA"/>
</dbReference>
<sequence length="149" mass="15441">MPLAAVAATSTGPIATTGPATVPLAVSVVGIVLLVVLLVVVLLAVTGFVAGRRRADAHIDEVLARVRAANNALAAAHAADEGWDRAHLETAAREAAAARGLDPSGVELVLVEVDDRPGVDDDRATFQIVDGDRREQLVLGRVDGRWTAV</sequence>
<keyword evidence="1" id="KW-1133">Transmembrane helix</keyword>
<evidence type="ECO:0000313" key="2">
    <source>
        <dbReference type="EMBL" id="MDX8153042.1"/>
    </source>
</evidence>
<keyword evidence="1" id="KW-0472">Membrane</keyword>
<accession>A0ABU4VMG4</accession>
<reference evidence="2 3" key="1">
    <citation type="submission" date="2023-11" db="EMBL/GenBank/DDBJ databases">
        <authorList>
            <person name="Xu M."/>
            <person name="Jiang T."/>
        </authorList>
    </citation>
    <scope>NUCLEOTIDE SEQUENCE [LARGE SCALE GENOMIC DNA]</scope>
    <source>
        <strain evidence="2 3">SD</strain>
    </source>
</reference>
<name>A0ABU4VMG4_9ACTN</name>
<evidence type="ECO:0000313" key="3">
    <source>
        <dbReference type="Proteomes" id="UP001277761"/>
    </source>
</evidence>
<evidence type="ECO:0000256" key="1">
    <source>
        <dbReference type="SAM" id="Phobius"/>
    </source>
</evidence>
<keyword evidence="3" id="KW-1185">Reference proteome</keyword>
<gene>
    <name evidence="2" type="ORF">SK069_15695</name>
</gene>
<organism evidence="2 3">
    <name type="scientific">Patulibacter brassicae</name>
    <dbReference type="NCBI Taxonomy" id="1705717"/>
    <lineage>
        <taxon>Bacteria</taxon>
        <taxon>Bacillati</taxon>
        <taxon>Actinomycetota</taxon>
        <taxon>Thermoleophilia</taxon>
        <taxon>Solirubrobacterales</taxon>
        <taxon>Patulibacteraceae</taxon>
        <taxon>Patulibacter</taxon>
    </lineage>
</organism>
<dbReference type="Proteomes" id="UP001277761">
    <property type="component" value="Unassembled WGS sequence"/>
</dbReference>
<comment type="caution">
    <text evidence="2">The sequence shown here is derived from an EMBL/GenBank/DDBJ whole genome shotgun (WGS) entry which is preliminary data.</text>
</comment>
<dbReference type="RefSeq" id="WP_319955194.1">
    <property type="nucleotide sequence ID" value="NZ_JAXAVX010000010.1"/>
</dbReference>
<protein>
    <submittedName>
        <fullName evidence="2">Uncharacterized protein</fullName>
    </submittedName>
</protein>
<keyword evidence="1" id="KW-0812">Transmembrane</keyword>